<feature type="non-terminal residue" evidence="1">
    <location>
        <position position="112"/>
    </location>
</feature>
<proteinExistence type="predicted"/>
<accession>X1RA77</accession>
<reference evidence="1" key="1">
    <citation type="journal article" date="2014" name="Front. Microbiol.">
        <title>High frequency of phylogenetically diverse reductive dehalogenase-homologous genes in deep subseafloor sedimentary metagenomes.</title>
        <authorList>
            <person name="Kawai M."/>
            <person name="Futagami T."/>
            <person name="Toyoda A."/>
            <person name="Takaki Y."/>
            <person name="Nishi S."/>
            <person name="Hori S."/>
            <person name="Arai W."/>
            <person name="Tsubouchi T."/>
            <person name="Morono Y."/>
            <person name="Uchiyama I."/>
            <person name="Ito T."/>
            <person name="Fujiyama A."/>
            <person name="Inagaki F."/>
            <person name="Takami H."/>
        </authorList>
    </citation>
    <scope>NUCLEOTIDE SEQUENCE</scope>
    <source>
        <strain evidence="1">Expedition CK06-06</strain>
    </source>
</reference>
<dbReference type="EMBL" id="BARW01001453">
    <property type="protein sequence ID" value="GAI60045.1"/>
    <property type="molecule type" value="Genomic_DNA"/>
</dbReference>
<sequence length="112" mass="11820">MIALEVQSPSTSLLGLASSVPIGQSGLVHITGRNDTLITQAMGISWLVRDPDGGVVEEYSDWSYGHGPGDDHEFLGGRFDINKAGIYTIKADLLMGSPANPVVVDSYEGALC</sequence>
<gene>
    <name evidence="1" type="ORF">S12H4_04631</name>
</gene>
<evidence type="ECO:0008006" key="2">
    <source>
        <dbReference type="Google" id="ProtNLM"/>
    </source>
</evidence>
<organism evidence="1">
    <name type="scientific">marine sediment metagenome</name>
    <dbReference type="NCBI Taxonomy" id="412755"/>
    <lineage>
        <taxon>unclassified sequences</taxon>
        <taxon>metagenomes</taxon>
        <taxon>ecological metagenomes</taxon>
    </lineage>
</organism>
<name>X1RA77_9ZZZZ</name>
<protein>
    <recommendedName>
        <fullName evidence="2">FlgD Ig-like domain-containing protein</fullName>
    </recommendedName>
</protein>
<dbReference type="AlphaFoldDB" id="X1RA77"/>
<comment type="caution">
    <text evidence="1">The sequence shown here is derived from an EMBL/GenBank/DDBJ whole genome shotgun (WGS) entry which is preliminary data.</text>
</comment>
<evidence type="ECO:0000313" key="1">
    <source>
        <dbReference type="EMBL" id="GAI60045.1"/>
    </source>
</evidence>